<feature type="compositionally biased region" description="Basic residues" evidence="1">
    <location>
        <begin position="43"/>
        <end position="57"/>
    </location>
</feature>
<dbReference type="EMBL" id="OD569965">
    <property type="protein sequence ID" value="CAD7448409.1"/>
    <property type="molecule type" value="Genomic_DNA"/>
</dbReference>
<evidence type="ECO:0000256" key="1">
    <source>
        <dbReference type="SAM" id="MobiDB-lite"/>
    </source>
</evidence>
<dbReference type="AlphaFoldDB" id="A0A7R9F7S9"/>
<name>A0A7R9F7S9_9NEOP</name>
<sequence length="214" mass="24455">MKNDTWYEKATVENQCLDEENVKTGSKEPTHEKWSDGMITPYRRIRKPLSPHPHSRQSRQNETDASVSPAPTIEAVKTAVKTDSGVDLTERIEATLKSKCSSRRAPDYESRGARFGSWLLPWVFFSEREISQNCHQCLFIVAAILKQISRPELTGLQSHVLAKFQHDRMFCQDLQIVNYKYTKPGTGSANQPFSPPNYIFTMKSEGYLGVKKNR</sequence>
<feature type="compositionally biased region" description="Basic and acidic residues" evidence="1">
    <location>
        <begin position="1"/>
        <end position="11"/>
    </location>
</feature>
<feature type="compositionally biased region" description="Basic and acidic residues" evidence="1">
    <location>
        <begin position="20"/>
        <end position="35"/>
    </location>
</feature>
<reference evidence="2" key="1">
    <citation type="submission" date="2020-11" db="EMBL/GenBank/DDBJ databases">
        <authorList>
            <person name="Tran Van P."/>
        </authorList>
    </citation>
    <scope>NUCLEOTIDE SEQUENCE</scope>
</reference>
<evidence type="ECO:0000313" key="2">
    <source>
        <dbReference type="EMBL" id="CAD7448409.1"/>
    </source>
</evidence>
<organism evidence="2">
    <name type="scientific">Timema bartmani</name>
    <dbReference type="NCBI Taxonomy" id="61472"/>
    <lineage>
        <taxon>Eukaryota</taxon>
        <taxon>Metazoa</taxon>
        <taxon>Ecdysozoa</taxon>
        <taxon>Arthropoda</taxon>
        <taxon>Hexapoda</taxon>
        <taxon>Insecta</taxon>
        <taxon>Pterygota</taxon>
        <taxon>Neoptera</taxon>
        <taxon>Polyneoptera</taxon>
        <taxon>Phasmatodea</taxon>
        <taxon>Timematodea</taxon>
        <taxon>Timematoidea</taxon>
        <taxon>Timematidae</taxon>
        <taxon>Timema</taxon>
    </lineage>
</organism>
<gene>
    <name evidence="2" type="ORF">TBIB3V08_LOCUS10696</name>
</gene>
<feature type="region of interest" description="Disordered" evidence="1">
    <location>
        <begin position="1"/>
        <end position="73"/>
    </location>
</feature>
<protein>
    <submittedName>
        <fullName evidence="2">Uncharacterized protein</fullName>
    </submittedName>
</protein>
<proteinExistence type="predicted"/>
<accession>A0A7R9F7S9</accession>